<dbReference type="PROSITE" id="PS50011">
    <property type="entry name" value="PROTEIN_KINASE_DOM"/>
    <property type="match status" value="1"/>
</dbReference>
<sequence>MERYRLIKELGEGAFGSVRQAIDQESGEVVAIKQIKREYESWEECLNLREVKSLQKLNHPNIVKLKELIRRNKILYFVFEYMEQNLYEVIEDRKTLFSEAEVRNLCRQVFQGLAYMHKQGYFHRDLKPENLLVTRDMVKIADFGLAREINSRPPYTQYVTTRWYRAPEVMLQSDFYSSKVDMWAMGAIMAELFTFCPLFPGTSEANQMFRICSVLGTPTMDSWADGIHLARNIHYQFPEFDGVQLSALIPSASEDAINLISMLCSWNPCNRPTAEEALKHPFFRSSFYIPPSLRFTASANGAILSAGISGESAQRCDRRYLESLSNSSLDYSFPTPNKLCTCSNTTTVHCDFHRANQDVSSSAKQFIFGPQSINMGRTAVYGASDTADTLANMTFGSRRQLVEQPRPLALELGVRGSRVC</sequence>
<dbReference type="PROSITE" id="PS00108">
    <property type="entry name" value="PROTEIN_KINASE_ST"/>
    <property type="match status" value="1"/>
</dbReference>
<evidence type="ECO:0000313" key="17">
    <source>
        <dbReference type="EMBL" id="CAK7336412.1"/>
    </source>
</evidence>
<dbReference type="Proteomes" id="UP001314170">
    <property type="component" value="Unassembled WGS sequence"/>
</dbReference>
<dbReference type="InterPro" id="IPR000719">
    <property type="entry name" value="Prot_kinase_dom"/>
</dbReference>
<dbReference type="PANTHER" id="PTHR24055">
    <property type="entry name" value="MITOGEN-ACTIVATED PROTEIN KINASE"/>
    <property type="match status" value="1"/>
</dbReference>
<evidence type="ECO:0000256" key="4">
    <source>
        <dbReference type="ARBA" id="ARBA00022527"/>
    </source>
</evidence>
<dbReference type="Gene3D" id="1.10.510.10">
    <property type="entry name" value="Transferase(Phosphotransferase) domain 1"/>
    <property type="match status" value="1"/>
</dbReference>
<keyword evidence="6" id="KW-0808">Transferase</keyword>
<dbReference type="InterPro" id="IPR011009">
    <property type="entry name" value="Kinase-like_dom_sf"/>
</dbReference>
<dbReference type="GO" id="GO:0004707">
    <property type="term" value="F:MAP kinase activity"/>
    <property type="evidence" value="ECO:0007669"/>
    <property type="project" value="UniProtKB-EC"/>
</dbReference>
<dbReference type="EC" id="2.7.11.22" evidence="3"/>
<comment type="caution">
    <text evidence="17">The sequence shown here is derived from an EMBL/GenBank/DDBJ whole genome shotgun (WGS) entry which is preliminary data.</text>
</comment>
<dbReference type="GO" id="GO:0004693">
    <property type="term" value="F:cyclin-dependent protein serine/threonine kinase activity"/>
    <property type="evidence" value="ECO:0007669"/>
    <property type="project" value="UniProtKB-EC"/>
</dbReference>
<evidence type="ECO:0000256" key="13">
    <source>
        <dbReference type="ARBA" id="ARBA00048367"/>
    </source>
</evidence>
<protein>
    <recommendedName>
        <fullName evidence="3">cyclin-dependent kinase</fullName>
        <ecNumber evidence="3">2.7.11.22</ecNumber>
    </recommendedName>
</protein>
<evidence type="ECO:0000259" key="16">
    <source>
        <dbReference type="PROSITE" id="PS50011"/>
    </source>
</evidence>
<evidence type="ECO:0000256" key="14">
    <source>
        <dbReference type="PROSITE-ProRule" id="PRU10141"/>
    </source>
</evidence>
<organism evidence="17 18">
    <name type="scientific">Dovyalis caffra</name>
    <dbReference type="NCBI Taxonomy" id="77055"/>
    <lineage>
        <taxon>Eukaryota</taxon>
        <taxon>Viridiplantae</taxon>
        <taxon>Streptophyta</taxon>
        <taxon>Embryophyta</taxon>
        <taxon>Tracheophyta</taxon>
        <taxon>Spermatophyta</taxon>
        <taxon>Magnoliopsida</taxon>
        <taxon>eudicotyledons</taxon>
        <taxon>Gunneridae</taxon>
        <taxon>Pentapetalae</taxon>
        <taxon>rosids</taxon>
        <taxon>fabids</taxon>
        <taxon>Malpighiales</taxon>
        <taxon>Salicaceae</taxon>
        <taxon>Flacourtieae</taxon>
        <taxon>Dovyalis</taxon>
    </lineage>
</organism>
<dbReference type="PROSITE" id="PS00107">
    <property type="entry name" value="PROTEIN_KINASE_ATP"/>
    <property type="match status" value="1"/>
</dbReference>
<comment type="similarity">
    <text evidence="1">Belongs to the protein kinase superfamily. CMGC Ser/Thr protein kinase family. CDC2/CDKX subfamily.</text>
</comment>
<dbReference type="GO" id="GO:0005524">
    <property type="term" value="F:ATP binding"/>
    <property type="evidence" value="ECO:0007669"/>
    <property type="project" value="UniProtKB-UniRule"/>
</dbReference>
<evidence type="ECO:0000256" key="6">
    <source>
        <dbReference type="ARBA" id="ARBA00022679"/>
    </source>
</evidence>
<dbReference type="AlphaFoldDB" id="A0AAV1RJL9"/>
<dbReference type="FunFam" id="3.30.200.20:FF:000545">
    <property type="entry name" value="CMGC family protein kinase"/>
    <property type="match status" value="1"/>
</dbReference>
<evidence type="ECO:0000256" key="12">
    <source>
        <dbReference type="ARBA" id="ARBA00048312"/>
    </source>
</evidence>
<accession>A0AAV1RJL9</accession>
<keyword evidence="18" id="KW-1185">Reference proteome</keyword>
<dbReference type="CDD" id="cd07830">
    <property type="entry name" value="STKc_MAK_like"/>
    <property type="match status" value="1"/>
</dbReference>
<dbReference type="Gene3D" id="3.30.200.20">
    <property type="entry name" value="Phosphorylase Kinase, domain 1"/>
    <property type="match status" value="1"/>
</dbReference>
<comment type="catalytic activity">
    <reaction evidence="11">
        <text>L-threonyl-[protein] + ATP = O-phospho-L-threonyl-[protein] + ADP + H(+)</text>
        <dbReference type="Rhea" id="RHEA:46608"/>
        <dbReference type="Rhea" id="RHEA-COMP:11060"/>
        <dbReference type="Rhea" id="RHEA-COMP:11605"/>
        <dbReference type="ChEBI" id="CHEBI:15378"/>
        <dbReference type="ChEBI" id="CHEBI:30013"/>
        <dbReference type="ChEBI" id="CHEBI:30616"/>
        <dbReference type="ChEBI" id="CHEBI:61977"/>
        <dbReference type="ChEBI" id="CHEBI:456216"/>
        <dbReference type="EC" id="2.7.11.22"/>
    </reaction>
</comment>
<dbReference type="InterPro" id="IPR050117">
    <property type="entry name" value="MAPK"/>
</dbReference>
<dbReference type="Pfam" id="PF00069">
    <property type="entry name" value="Pkinase"/>
    <property type="match status" value="1"/>
</dbReference>
<comment type="catalytic activity">
    <reaction evidence="13">
        <text>L-seryl-[protein] + ATP = O-phospho-L-seryl-[protein] + ADP + H(+)</text>
        <dbReference type="Rhea" id="RHEA:17989"/>
        <dbReference type="Rhea" id="RHEA-COMP:9863"/>
        <dbReference type="Rhea" id="RHEA-COMP:11604"/>
        <dbReference type="ChEBI" id="CHEBI:15378"/>
        <dbReference type="ChEBI" id="CHEBI:29999"/>
        <dbReference type="ChEBI" id="CHEBI:30616"/>
        <dbReference type="ChEBI" id="CHEBI:83421"/>
        <dbReference type="ChEBI" id="CHEBI:456216"/>
        <dbReference type="EC" id="2.7.11.22"/>
    </reaction>
</comment>
<comment type="catalytic activity">
    <reaction evidence="10">
        <text>L-threonyl-[protein] + ATP = O-phospho-L-threonyl-[protein] + ADP + H(+)</text>
        <dbReference type="Rhea" id="RHEA:46608"/>
        <dbReference type="Rhea" id="RHEA-COMP:11060"/>
        <dbReference type="Rhea" id="RHEA-COMP:11605"/>
        <dbReference type="ChEBI" id="CHEBI:15378"/>
        <dbReference type="ChEBI" id="CHEBI:30013"/>
        <dbReference type="ChEBI" id="CHEBI:30616"/>
        <dbReference type="ChEBI" id="CHEBI:61977"/>
        <dbReference type="ChEBI" id="CHEBI:456216"/>
        <dbReference type="EC" id="2.7.11.24"/>
    </reaction>
</comment>
<dbReference type="SUPFAM" id="SSF56112">
    <property type="entry name" value="Protein kinase-like (PK-like)"/>
    <property type="match status" value="1"/>
</dbReference>
<feature type="domain" description="Protein kinase" evidence="16">
    <location>
        <begin position="4"/>
        <end position="283"/>
    </location>
</feature>
<evidence type="ECO:0000313" key="18">
    <source>
        <dbReference type="Proteomes" id="UP001314170"/>
    </source>
</evidence>
<evidence type="ECO:0000256" key="9">
    <source>
        <dbReference type="ARBA" id="ARBA00022840"/>
    </source>
</evidence>
<evidence type="ECO:0000256" key="7">
    <source>
        <dbReference type="ARBA" id="ARBA00022741"/>
    </source>
</evidence>
<evidence type="ECO:0000256" key="2">
    <source>
        <dbReference type="ARBA" id="ARBA00008832"/>
    </source>
</evidence>
<dbReference type="InterPro" id="IPR008271">
    <property type="entry name" value="Ser/Thr_kinase_AS"/>
</dbReference>
<keyword evidence="5" id="KW-0597">Phosphoprotein</keyword>
<evidence type="ECO:0000256" key="5">
    <source>
        <dbReference type="ARBA" id="ARBA00022553"/>
    </source>
</evidence>
<evidence type="ECO:0000256" key="8">
    <source>
        <dbReference type="ARBA" id="ARBA00022777"/>
    </source>
</evidence>
<evidence type="ECO:0000256" key="1">
    <source>
        <dbReference type="ARBA" id="ARBA00006485"/>
    </source>
</evidence>
<feature type="binding site" evidence="14">
    <location>
        <position position="33"/>
    </location>
    <ligand>
        <name>ATP</name>
        <dbReference type="ChEBI" id="CHEBI:30616"/>
    </ligand>
</feature>
<keyword evidence="7 14" id="KW-0547">Nucleotide-binding</keyword>
<keyword evidence="4 15" id="KW-0723">Serine/threonine-protein kinase</keyword>
<dbReference type="FunFam" id="1.10.510.10:FF:000104">
    <property type="entry name" value="serine/threonine-protein kinase MAK isoform X1"/>
    <property type="match status" value="1"/>
</dbReference>
<keyword evidence="8" id="KW-0418">Kinase</keyword>
<proteinExistence type="inferred from homology"/>
<name>A0AAV1RJL9_9ROSI</name>
<evidence type="ECO:0000256" key="11">
    <source>
        <dbReference type="ARBA" id="ARBA00047811"/>
    </source>
</evidence>
<evidence type="ECO:0000256" key="3">
    <source>
        <dbReference type="ARBA" id="ARBA00012425"/>
    </source>
</evidence>
<reference evidence="17 18" key="1">
    <citation type="submission" date="2024-01" db="EMBL/GenBank/DDBJ databases">
        <authorList>
            <person name="Waweru B."/>
        </authorList>
    </citation>
    <scope>NUCLEOTIDE SEQUENCE [LARGE SCALE GENOMIC DNA]</scope>
</reference>
<evidence type="ECO:0000256" key="10">
    <source>
        <dbReference type="ARBA" id="ARBA00047592"/>
    </source>
</evidence>
<keyword evidence="9 14" id="KW-0067">ATP-binding</keyword>
<dbReference type="SMART" id="SM00220">
    <property type="entry name" value="S_TKc"/>
    <property type="match status" value="1"/>
</dbReference>
<dbReference type="InterPro" id="IPR017441">
    <property type="entry name" value="Protein_kinase_ATP_BS"/>
</dbReference>
<dbReference type="EMBL" id="CAWUPB010000994">
    <property type="protein sequence ID" value="CAK7336412.1"/>
    <property type="molecule type" value="Genomic_DNA"/>
</dbReference>
<comment type="similarity">
    <text evidence="2">Belongs to the protein kinase superfamily. CMGC Ser/Thr protein kinase family. MAP kinase subfamily.</text>
</comment>
<gene>
    <name evidence="17" type="ORF">DCAF_LOCUS11420</name>
</gene>
<comment type="catalytic activity">
    <reaction evidence="12">
        <text>L-seryl-[protein] + ATP = O-phospho-L-seryl-[protein] + ADP + H(+)</text>
        <dbReference type="Rhea" id="RHEA:17989"/>
        <dbReference type="Rhea" id="RHEA-COMP:9863"/>
        <dbReference type="Rhea" id="RHEA-COMP:11604"/>
        <dbReference type="ChEBI" id="CHEBI:15378"/>
        <dbReference type="ChEBI" id="CHEBI:29999"/>
        <dbReference type="ChEBI" id="CHEBI:30616"/>
        <dbReference type="ChEBI" id="CHEBI:83421"/>
        <dbReference type="ChEBI" id="CHEBI:456216"/>
        <dbReference type="EC" id="2.7.11.24"/>
    </reaction>
</comment>
<evidence type="ECO:0000256" key="15">
    <source>
        <dbReference type="RuleBase" id="RU000304"/>
    </source>
</evidence>